<gene>
    <name evidence="1" type="ORF">pdam_00017353</name>
</gene>
<dbReference type="Proteomes" id="UP000275408">
    <property type="component" value="Unassembled WGS sequence"/>
</dbReference>
<keyword evidence="2" id="KW-1185">Reference proteome</keyword>
<dbReference type="EMBL" id="RCHS01001425">
    <property type="protein sequence ID" value="RMX53494.1"/>
    <property type="molecule type" value="Genomic_DNA"/>
</dbReference>
<dbReference type="AlphaFoldDB" id="A0A3M6UIX7"/>
<name>A0A3M6UIX7_POCDA</name>
<evidence type="ECO:0000313" key="1">
    <source>
        <dbReference type="EMBL" id="RMX53494.1"/>
    </source>
</evidence>
<comment type="caution">
    <text evidence="1">The sequence shown here is derived from an EMBL/GenBank/DDBJ whole genome shotgun (WGS) entry which is preliminary data.</text>
</comment>
<organism evidence="1 2">
    <name type="scientific">Pocillopora damicornis</name>
    <name type="common">Cauliflower coral</name>
    <name type="synonym">Millepora damicornis</name>
    <dbReference type="NCBI Taxonomy" id="46731"/>
    <lineage>
        <taxon>Eukaryota</taxon>
        <taxon>Metazoa</taxon>
        <taxon>Cnidaria</taxon>
        <taxon>Anthozoa</taxon>
        <taxon>Hexacorallia</taxon>
        <taxon>Scleractinia</taxon>
        <taxon>Astrocoeniina</taxon>
        <taxon>Pocilloporidae</taxon>
        <taxon>Pocillopora</taxon>
    </lineage>
</organism>
<reference evidence="1 2" key="1">
    <citation type="journal article" date="2018" name="Sci. Rep.">
        <title>Comparative analysis of the Pocillopora damicornis genome highlights role of immune system in coral evolution.</title>
        <authorList>
            <person name="Cunning R."/>
            <person name="Bay R.A."/>
            <person name="Gillette P."/>
            <person name="Baker A.C."/>
            <person name="Traylor-Knowles N."/>
        </authorList>
    </citation>
    <scope>NUCLEOTIDE SEQUENCE [LARGE SCALE GENOMIC DNA]</scope>
    <source>
        <strain evidence="1">RSMAS</strain>
        <tissue evidence="1">Whole animal</tissue>
    </source>
</reference>
<sequence length="278" mass="32748">MTGSETGISDLCDEETCDTGFEKDVDVEIIDGFYYQNVPIMNDKVRLFADYWMKLYSNCCLQRDHAVQLLNDDKVEEAKATLEDWPDSFGSPDLPQLLLETLNEPKRKKRSPLTIESDAVSLIHQMKENYIRGKRLHFDVPNLVPEGEVSLVEYENYIKHCDECFKTVENYVIQNAFVYGMWLSRAFEKFQEEKSMKRVSGNFDDWVDSRCRVKKTRARQLRMFYKLFSPYKKVLRCKLPFIWFVRNGKTVVDYFKSHHEAALSWTHELDCACETCKM</sequence>
<evidence type="ECO:0000313" key="2">
    <source>
        <dbReference type="Proteomes" id="UP000275408"/>
    </source>
</evidence>
<proteinExistence type="predicted"/>
<accession>A0A3M6UIX7</accession>
<protein>
    <submittedName>
        <fullName evidence="1">Uncharacterized protein</fullName>
    </submittedName>
</protein>